<dbReference type="InterPro" id="IPR040696">
    <property type="entry name" value="LPD23"/>
</dbReference>
<reference evidence="3" key="1">
    <citation type="submission" date="2020-05" db="EMBL/GenBank/DDBJ databases">
        <authorList>
            <person name="Chiriac C."/>
            <person name="Salcher M."/>
            <person name="Ghai R."/>
            <person name="Kavagutti S V."/>
        </authorList>
    </citation>
    <scope>NUCLEOTIDE SEQUENCE</scope>
</reference>
<feature type="coiled-coil region" evidence="1">
    <location>
        <begin position="374"/>
        <end position="401"/>
    </location>
</feature>
<dbReference type="EMBL" id="LR796899">
    <property type="protein sequence ID" value="CAB4172995.1"/>
    <property type="molecule type" value="Genomic_DNA"/>
</dbReference>
<evidence type="ECO:0000313" key="3">
    <source>
        <dbReference type="EMBL" id="CAB4172995.1"/>
    </source>
</evidence>
<proteinExistence type="predicted"/>
<keyword evidence="1" id="KW-0175">Coiled coil</keyword>
<name>A0A6J5PUX6_9CAUD</name>
<dbReference type="Pfam" id="PF18838">
    <property type="entry name" value="LPD23"/>
    <property type="match status" value="1"/>
</dbReference>
<gene>
    <name evidence="3" type="ORF">UFOVP953_22</name>
</gene>
<evidence type="ECO:0000259" key="2">
    <source>
        <dbReference type="Pfam" id="PF18838"/>
    </source>
</evidence>
<evidence type="ECO:0000256" key="1">
    <source>
        <dbReference type="SAM" id="Coils"/>
    </source>
</evidence>
<accession>A0A6J5PUX6</accession>
<organism evidence="3">
    <name type="scientific">uncultured Caudovirales phage</name>
    <dbReference type="NCBI Taxonomy" id="2100421"/>
    <lineage>
        <taxon>Viruses</taxon>
        <taxon>Duplodnaviria</taxon>
        <taxon>Heunggongvirae</taxon>
        <taxon>Uroviricota</taxon>
        <taxon>Caudoviricetes</taxon>
        <taxon>Peduoviridae</taxon>
        <taxon>Maltschvirus</taxon>
        <taxon>Maltschvirus maltsch</taxon>
    </lineage>
</organism>
<sequence>MPRIADAVEPIETTGTPISSMAQLLNSNLARQGAKGRRRIAAAVEPSWSGEELPMEGRATFLPFRDTMPGSVMNKRELALPGVVAGAVNAITAPARSMETYLDDYGNVQYKFNAPQEAANVALNMMGGGMSASRGAPANALGMFIGPRSKSWNAEANARALQMEKAGATPQAIWQETGNWKAPDKQWRQEIPDNAARVNENKPIGANKWIENDIPNVPGTNPVGKVFDSKHGNALLYHPELSNAYNPLDIATNANIVGSNSLLRSERGFFDPESKNISIFGGLSADEAKSTMLHELQHAIQQKEGFARGGSPEMFPTNPHINDAQIIATLLNKGKLPSEAIKWMQENLGRRPSPQAIDLAMNKNIDLSNMPSALDQYRRLAGEAEARATQKRRNLTDEQRRAEFPERSYDVPISELIVRR</sequence>
<feature type="domain" description="Large polyvalent protein associated" evidence="2">
    <location>
        <begin position="143"/>
        <end position="199"/>
    </location>
</feature>
<protein>
    <recommendedName>
        <fullName evidence="2">Large polyvalent protein associated domain-containing protein</fullName>
    </recommendedName>
</protein>